<dbReference type="SMART" id="SM00535">
    <property type="entry name" value="RIBOc"/>
    <property type="match status" value="1"/>
</dbReference>
<reference evidence="12 13" key="1">
    <citation type="submission" date="2011-10" db="EMBL/GenBank/DDBJ databases">
        <title>The Genome Sequence of Lachnospiraceae bacterium ACC2.</title>
        <authorList>
            <consortium name="The Broad Institute Genome Sequencing Platform"/>
            <person name="Earl A."/>
            <person name="Ward D."/>
            <person name="Feldgarden M."/>
            <person name="Gevers D."/>
            <person name="Sizova M."/>
            <person name="Hazen A."/>
            <person name="Epstein S."/>
            <person name="Young S.K."/>
            <person name="Zeng Q."/>
            <person name="Gargeya S."/>
            <person name="Fitzgerald M."/>
            <person name="Haas B."/>
            <person name="Abouelleil A."/>
            <person name="Alvarado L."/>
            <person name="Arachchi H.M."/>
            <person name="Berlin A."/>
            <person name="Brown A."/>
            <person name="Chapman S.B."/>
            <person name="Chen Z."/>
            <person name="Dunbar C."/>
            <person name="Freedman E."/>
            <person name="Gearin G."/>
            <person name="Goldberg J."/>
            <person name="Griggs A."/>
            <person name="Gujja S."/>
            <person name="Heiman D."/>
            <person name="Howarth C."/>
            <person name="Larson L."/>
            <person name="Lui A."/>
            <person name="MacDonald P.J.P."/>
            <person name="Montmayeur A."/>
            <person name="Murphy C."/>
            <person name="Neiman D."/>
            <person name="Pearson M."/>
            <person name="Priest M."/>
            <person name="Roberts A."/>
            <person name="Saif S."/>
            <person name="Shea T."/>
            <person name="Shenoy N."/>
            <person name="Sisk P."/>
            <person name="Stolte C."/>
            <person name="Sykes S."/>
            <person name="Wortman J."/>
            <person name="Nusbaum C."/>
            <person name="Birren B."/>
        </authorList>
    </citation>
    <scope>NUCLEOTIDE SEQUENCE [LARGE SCALE GENOMIC DNA]</scope>
    <source>
        <strain evidence="12 13">ACC2</strain>
    </source>
</reference>
<dbReference type="InterPro" id="IPR000999">
    <property type="entry name" value="RNase_III_dom"/>
</dbReference>
<dbReference type="Pfam" id="PF00035">
    <property type="entry name" value="dsrm"/>
    <property type="match status" value="1"/>
</dbReference>
<dbReference type="GO" id="GO:0046872">
    <property type="term" value="F:metal ion binding"/>
    <property type="evidence" value="ECO:0007669"/>
    <property type="project" value="UniProtKB-KW"/>
</dbReference>
<feature type="domain" description="RNase III" evidence="11">
    <location>
        <begin position="6"/>
        <end position="135"/>
    </location>
</feature>
<dbReference type="GeneID" id="86939884"/>
<name>A0AA37DH97_9FIRM</name>
<proteinExistence type="inferred from homology"/>
<keyword evidence="7 9" id="KW-0378">Hydrolase</keyword>
<keyword evidence="9" id="KW-0460">Magnesium</keyword>
<dbReference type="SUPFAM" id="SSF69065">
    <property type="entry name" value="RNase III domain-like"/>
    <property type="match status" value="1"/>
</dbReference>
<evidence type="ECO:0000256" key="7">
    <source>
        <dbReference type="ARBA" id="ARBA00022801"/>
    </source>
</evidence>
<feature type="active site" evidence="9">
    <location>
        <position position="52"/>
    </location>
</feature>
<dbReference type="Pfam" id="PF14622">
    <property type="entry name" value="Ribonucleas_3_3"/>
    <property type="match status" value="1"/>
</dbReference>
<dbReference type="RefSeq" id="WP_009531921.1">
    <property type="nucleotide sequence ID" value="NZ_CAJPPX010000039.1"/>
</dbReference>
<feature type="active site" evidence="9">
    <location>
        <position position="124"/>
    </location>
</feature>
<comment type="cofactor">
    <cofactor evidence="9">
        <name>Mg(2+)</name>
        <dbReference type="ChEBI" id="CHEBI:18420"/>
    </cofactor>
</comment>
<dbReference type="GO" id="GO:0003725">
    <property type="term" value="F:double-stranded RNA binding"/>
    <property type="evidence" value="ECO:0007669"/>
    <property type="project" value="TreeGrafter"/>
</dbReference>
<evidence type="ECO:0000256" key="3">
    <source>
        <dbReference type="ARBA" id="ARBA00022552"/>
    </source>
</evidence>
<keyword evidence="9" id="KW-0819">tRNA processing</keyword>
<comment type="caution">
    <text evidence="12">The sequence shown here is derived from an EMBL/GenBank/DDBJ whole genome shotgun (WGS) entry which is preliminary data.</text>
</comment>
<evidence type="ECO:0000259" key="10">
    <source>
        <dbReference type="PROSITE" id="PS50137"/>
    </source>
</evidence>
<dbReference type="CDD" id="cd00593">
    <property type="entry name" value="RIBOc"/>
    <property type="match status" value="1"/>
</dbReference>
<dbReference type="GO" id="GO:0005737">
    <property type="term" value="C:cytoplasm"/>
    <property type="evidence" value="ECO:0007669"/>
    <property type="project" value="UniProtKB-SubCell"/>
</dbReference>
<protein>
    <recommendedName>
        <fullName evidence="9">Ribonuclease 3</fullName>
        <ecNumber evidence="9">3.1.26.3</ecNumber>
    </recommendedName>
    <alternativeName>
        <fullName evidence="9">Ribonuclease III</fullName>
        <shortName evidence="9">RNase III</shortName>
    </alternativeName>
</protein>
<dbReference type="SUPFAM" id="SSF54768">
    <property type="entry name" value="dsRNA-binding domain-like"/>
    <property type="match status" value="1"/>
</dbReference>
<feature type="binding site" evidence="9">
    <location>
        <position position="121"/>
    </location>
    <ligand>
        <name>Mg(2+)</name>
        <dbReference type="ChEBI" id="CHEBI:18420"/>
    </ligand>
</feature>
<comment type="subunit">
    <text evidence="9">Homodimer.</text>
</comment>
<evidence type="ECO:0000256" key="4">
    <source>
        <dbReference type="ARBA" id="ARBA00022664"/>
    </source>
</evidence>
<evidence type="ECO:0000256" key="2">
    <source>
        <dbReference type="ARBA" id="ARBA00010183"/>
    </source>
</evidence>
<dbReference type="SMART" id="SM00358">
    <property type="entry name" value="DSRM"/>
    <property type="match status" value="1"/>
</dbReference>
<evidence type="ECO:0000313" key="13">
    <source>
        <dbReference type="Proteomes" id="UP000018466"/>
    </source>
</evidence>
<evidence type="ECO:0000256" key="1">
    <source>
        <dbReference type="ARBA" id="ARBA00000109"/>
    </source>
</evidence>
<dbReference type="EMBL" id="AGEL01000002">
    <property type="protein sequence ID" value="EHO18618.1"/>
    <property type="molecule type" value="Genomic_DNA"/>
</dbReference>
<comment type="similarity">
    <text evidence="2">Belongs to the ribonuclease III family.</text>
</comment>
<comment type="catalytic activity">
    <reaction evidence="1 9">
        <text>Endonucleolytic cleavage to 5'-phosphomonoester.</text>
        <dbReference type="EC" id="3.1.26.3"/>
    </reaction>
</comment>
<dbReference type="GO" id="GO:0004525">
    <property type="term" value="F:ribonuclease III activity"/>
    <property type="evidence" value="ECO:0007669"/>
    <property type="project" value="UniProtKB-UniRule"/>
</dbReference>
<dbReference type="NCBIfam" id="TIGR02191">
    <property type="entry name" value="RNaseIII"/>
    <property type="match status" value="1"/>
</dbReference>
<evidence type="ECO:0000256" key="6">
    <source>
        <dbReference type="ARBA" id="ARBA00022759"/>
    </source>
</evidence>
<dbReference type="Gene3D" id="1.10.1520.10">
    <property type="entry name" value="Ribonuclease III domain"/>
    <property type="match status" value="1"/>
</dbReference>
<dbReference type="FunFam" id="1.10.1520.10:FF:000001">
    <property type="entry name" value="Ribonuclease 3"/>
    <property type="match status" value="1"/>
</dbReference>
<dbReference type="GO" id="GO:0006397">
    <property type="term" value="P:mRNA processing"/>
    <property type="evidence" value="ECO:0007669"/>
    <property type="project" value="UniProtKB-UniRule"/>
</dbReference>
<evidence type="ECO:0000256" key="8">
    <source>
        <dbReference type="ARBA" id="ARBA00022884"/>
    </source>
</evidence>
<dbReference type="Proteomes" id="UP000018466">
    <property type="component" value="Unassembled WGS sequence"/>
</dbReference>
<feature type="binding site" evidence="9">
    <location>
        <position position="124"/>
    </location>
    <ligand>
        <name>Mg(2+)</name>
        <dbReference type="ChEBI" id="CHEBI:18420"/>
    </ligand>
</feature>
<gene>
    <name evidence="9" type="primary">rnc</name>
    <name evidence="12" type="ORF">HMPREF9623_00086</name>
</gene>
<dbReference type="GO" id="GO:0008033">
    <property type="term" value="P:tRNA processing"/>
    <property type="evidence" value="ECO:0007669"/>
    <property type="project" value="UniProtKB-KW"/>
</dbReference>
<dbReference type="CDD" id="cd10845">
    <property type="entry name" value="DSRM_RNAse_III_family"/>
    <property type="match status" value="1"/>
</dbReference>
<dbReference type="PANTHER" id="PTHR11207:SF0">
    <property type="entry name" value="RIBONUCLEASE 3"/>
    <property type="match status" value="1"/>
</dbReference>
<dbReference type="GO" id="GO:0019843">
    <property type="term" value="F:rRNA binding"/>
    <property type="evidence" value="ECO:0007669"/>
    <property type="project" value="UniProtKB-KW"/>
</dbReference>
<comment type="function">
    <text evidence="9">Digests double-stranded RNA. Involved in the processing of primary rRNA transcript to yield the immediate precursors to the large and small rRNAs (23S and 16S). Processes some mRNAs, and tRNAs when they are encoded in the rRNA operon. Processes pre-crRNA and tracrRNA of type II CRISPR loci if present in the organism.</text>
</comment>
<keyword evidence="9" id="KW-0963">Cytoplasm</keyword>
<dbReference type="GO" id="GO:0010468">
    <property type="term" value="P:regulation of gene expression"/>
    <property type="evidence" value="ECO:0007669"/>
    <property type="project" value="TreeGrafter"/>
</dbReference>
<dbReference type="HAMAP" id="MF_00104">
    <property type="entry name" value="RNase_III"/>
    <property type="match status" value="1"/>
</dbReference>
<comment type="subcellular location">
    <subcellularLocation>
        <location evidence="9">Cytoplasm</location>
    </subcellularLocation>
</comment>
<dbReference type="PROSITE" id="PS00517">
    <property type="entry name" value="RNASE_3_1"/>
    <property type="match status" value="1"/>
</dbReference>
<keyword evidence="6 9" id="KW-0255">Endonuclease</keyword>
<dbReference type="InterPro" id="IPR036389">
    <property type="entry name" value="RNase_III_sf"/>
</dbReference>
<organism evidence="12 13">
    <name type="scientific">Stomatobaculum longum</name>
    <dbReference type="NCBI Taxonomy" id="796942"/>
    <lineage>
        <taxon>Bacteria</taxon>
        <taxon>Bacillati</taxon>
        <taxon>Bacillota</taxon>
        <taxon>Clostridia</taxon>
        <taxon>Lachnospirales</taxon>
        <taxon>Lachnospiraceae</taxon>
        <taxon>Stomatobaculum</taxon>
    </lineage>
</organism>
<evidence type="ECO:0000256" key="9">
    <source>
        <dbReference type="HAMAP-Rule" id="MF_00104"/>
    </source>
</evidence>
<evidence type="ECO:0000259" key="11">
    <source>
        <dbReference type="PROSITE" id="PS50142"/>
    </source>
</evidence>
<keyword evidence="9" id="KW-0479">Metal-binding</keyword>
<evidence type="ECO:0000313" key="12">
    <source>
        <dbReference type="EMBL" id="EHO18618.1"/>
    </source>
</evidence>
<dbReference type="InterPro" id="IPR014720">
    <property type="entry name" value="dsRBD_dom"/>
</dbReference>
<dbReference type="PROSITE" id="PS50142">
    <property type="entry name" value="RNASE_3_2"/>
    <property type="match status" value="1"/>
</dbReference>
<keyword evidence="8 9" id="KW-0694">RNA-binding</keyword>
<keyword evidence="3 9" id="KW-0698">rRNA processing</keyword>
<keyword evidence="9" id="KW-0699">rRNA-binding</keyword>
<dbReference type="PROSITE" id="PS50137">
    <property type="entry name" value="DS_RBD"/>
    <property type="match status" value="1"/>
</dbReference>
<keyword evidence="13" id="KW-1185">Reference proteome</keyword>
<feature type="domain" description="DRBM" evidence="10">
    <location>
        <begin position="159"/>
        <end position="228"/>
    </location>
</feature>
<dbReference type="InterPro" id="IPR011907">
    <property type="entry name" value="RNase_III"/>
</dbReference>
<evidence type="ECO:0000256" key="5">
    <source>
        <dbReference type="ARBA" id="ARBA00022722"/>
    </source>
</evidence>
<keyword evidence="4 9" id="KW-0507">mRNA processing</keyword>
<dbReference type="EC" id="3.1.26.3" evidence="9"/>
<dbReference type="GO" id="GO:0006364">
    <property type="term" value="P:rRNA processing"/>
    <property type="evidence" value="ECO:0007669"/>
    <property type="project" value="UniProtKB-UniRule"/>
</dbReference>
<dbReference type="Gene3D" id="3.30.160.20">
    <property type="match status" value="1"/>
</dbReference>
<keyword evidence="5 9" id="KW-0540">Nuclease</keyword>
<accession>A0AA37DH97</accession>
<dbReference type="PANTHER" id="PTHR11207">
    <property type="entry name" value="RIBONUCLEASE III"/>
    <property type="match status" value="1"/>
</dbReference>
<dbReference type="AlphaFoldDB" id="A0AA37DH97"/>
<feature type="binding site" evidence="9">
    <location>
        <position position="48"/>
    </location>
    <ligand>
        <name>Mg(2+)</name>
        <dbReference type="ChEBI" id="CHEBI:18420"/>
    </ligand>
</feature>
<sequence length="235" mass="25766">MNSETIEALEGKIGYTFRDRSLLVLALTHTSFANEAHSGHLGSNERLEFLGDAVLELVSSDFFYREKPKLSEGELTKLRASFVCEPALAYCAEQIPLPPYLLLGRGEEMTGGRLRPSIVSDAMEAVIGAIYLDGGLTPARAYIDRFILNDIEGKRYFYDAKTILQEEIQKDKDAVLSYELRGEEGPEHLKRFTVAALRDGVPLAEGEGSSKKEAEQRAAYAALLALGIAEGGTCT</sequence>